<evidence type="ECO:0000313" key="1">
    <source>
        <dbReference type="EMBL" id="ATA65476.1"/>
    </source>
</evidence>
<keyword evidence="2" id="KW-1185">Reference proteome</keyword>
<gene>
    <name evidence="1" type="ORF">2050HW_00141</name>
</gene>
<protein>
    <recommendedName>
        <fullName evidence="3">Stringent starvation protein B</fullName>
    </recommendedName>
</protein>
<accession>A0A289YMI2</accession>
<dbReference type="Gene3D" id="2.30.30.220">
    <property type="entry name" value="SspB-like"/>
    <property type="match status" value="1"/>
</dbReference>
<dbReference type="InterPro" id="IPR036760">
    <property type="entry name" value="SspB-like_sf"/>
</dbReference>
<reference evidence="2" key="1">
    <citation type="submission" date="2017-06" db="EMBL/GenBank/DDBJ databases">
        <authorList>
            <person name="Zhao X."/>
        </authorList>
    </citation>
    <scope>NUCLEOTIDE SEQUENCE [LARGE SCALE GENOMIC DNA]</scope>
</reference>
<organism evidence="1 2">
    <name type="scientific">Serratia phage vB_SmaM_ 2050HW</name>
    <dbReference type="NCBI Taxonomy" id="2024252"/>
    <lineage>
        <taxon>Viruses</taxon>
        <taxon>Duplodnaviria</taxon>
        <taxon>Heunggongvirae</taxon>
        <taxon>Uroviricota</taxon>
        <taxon>Caudoviricetes</taxon>
        <taxon>Chimalliviridae</taxon>
        <taxon>Moabitevirus</taxon>
        <taxon>Moabitevirus mv2050HW</taxon>
    </lineage>
</organism>
<evidence type="ECO:0000313" key="2">
    <source>
        <dbReference type="Proteomes" id="UP000223363"/>
    </source>
</evidence>
<dbReference type="Proteomes" id="UP000223363">
    <property type="component" value="Segment"/>
</dbReference>
<dbReference type="EMBL" id="MF285618">
    <property type="protein sequence ID" value="ATA65476.1"/>
    <property type="molecule type" value="Genomic_DNA"/>
</dbReference>
<sequence length="161" mass="18037">MICVNQYVFNAYYSYLSENGDGRVHMFVMKEGIKNPRLLPYVNKDYLVLNISGRACPEMRVEATGINFKASFGGVPLTDFISWDHVAFMAAPNNTELGILPLPHPVQWVDNEPATELGELAKSETVPTSELSKINNYVPMGRSIERKERPNPFSVIKGGKE</sequence>
<dbReference type="SUPFAM" id="SSF101738">
    <property type="entry name" value="SspB-like"/>
    <property type="match status" value="1"/>
</dbReference>
<evidence type="ECO:0008006" key="3">
    <source>
        <dbReference type="Google" id="ProtNLM"/>
    </source>
</evidence>
<proteinExistence type="predicted"/>
<name>A0A289YMI2_9CAUD</name>